<sequence length="167" mass="18907">MSDDEYGVCPYNNAHRVLRIRMPSHIIKCRKNYTGPELEQCAYNATHLVAAGTMRQHLEGCMDRHMNNNSKALANDLSIEFMYFKKKLVTKPIAALFTTIINTLNRNMASRLFNVKAASSCPCKKSSDCGWAAKIPLSSLTLVRNELKFSSFNMQPIRFRVAVDSLK</sequence>
<dbReference type="PANTHER" id="PTHR21402">
    <property type="entry name" value="GAMETOCYTE SPECIFIC FACTOR 1-RELATED"/>
    <property type="match status" value="1"/>
</dbReference>
<dbReference type="InterPro" id="IPR051591">
    <property type="entry name" value="UPF0224_FAM112_RNA_Proc"/>
</dbReference>
<dbReference type="InterPro" id="IPR036236">
    <property type="entry name" value="Znf_C2H2_sf"/>
</dbReference>
<evidence type="ECO:0000256" key="1">
    <source>
        <dbReference type="ARBA" id="ARBA00022723"/>
    </source>
</evidence>
<dbReference type="GO" id="GO:0008270">
    <property type="term" value="F:zinc ion binding"/>
    <property type="evidence" value="ECO:0007669"/>
    <property type="project" value="UniProtKB-KW"/>
</dbReference>
<dbReference type="Pfam" id="PF05253">
    <property type="entry name" value="zf-U11-48K"/>
    <property type="match status" value="1"/>
</dbReference>
<dbReference type="PROSITE" id="PS51800">
    <property type="entry name" value="ZF_CHHC_U11_48K"/>
    <property type="match status" value="2"/>
</dbReference>
<keyword evidence="1" id="KW-0479">Metal-binding</keyword>
<evidence type="ECO:0000256" key="2">
    <source>
        <dbReference type="ARBA" id="ARBA00022771"/>
    </source>
</evidence>
<dbReference type="Proteomes" id="UP000092445">
    <property type="component" value="Unassembled WGS sequence"/>
</dbReference>
<evidence type="ECO:0000313" key="6">
    <source>
        <dbReference type="Proteomes" id="UP000092445"/>
    </source>
</evidence>
<dbReference type="VEuPathDB" id="VectorBase:GPAI013082"/>
<protein>
    <recommendedName>
        <fullName evidence="4">CHHC U11-48K-type domain-containing protein</fullName>
    </recommendedName>
</protein>
<keyword evidence="6" id="KW-1185">Reference proteome</keyword>
<keyword evidence="3" id="KW-0862">Zinc</keyword>
<evidence type="ECO:0000313" key="5">
    <source>
        <dbReference type="EnsemblMetazoa" id="GPAI013082-PA"/>
    </source>
</evidence>
<dbReference type="PANTHER" id="PTHR21402:SF5">
    <property type="entry name" value="GAMETOCYTE SPECIFIC FACTOR 1"/>
    <property type="match status" value="1"/>
</dbReference>
<reference evidence="5" key="2">
    <citation type="submission" date="2020-05" db="UniProtKB">
        <authorList>
            <consortium name="EnsemblMetazoa"/>
        </authorList>
    </citation>
    <scope>IDENTIFICATION</scope>
    <source>
        <strain evidence="5">IAEA</strain>
    </source>
</reference>
<dbReference type="InterPro" id="IPR022776">
    <property type="entry name" value="TRM13/UPF0224_CHHC_Znf_dom"/>
</dbReference>
<name>A0A1A9ZFL6_GLOPL</name>
<reference evidence="6" key="1">
    <citation type="submission" date="2014-03" db="EMBL/GenBank/DDBJ databases">
        <authorList>
            <person name="Aksoy S."/>
            <person name="Warren W."/>
            <person name="Wilson R.K."/>
        </authorList>
    </citation>
    <scope>NUCLEOTIDE SEQUENCE [LARGE SCALE GENOMIC DNA]</scope>
    <source>
        <strain evidence="6">IAEA</strain>
    </source>
</reference>
<proteinExistence type="predicted"/>
<dbReference type="AlphaFoldDB" id="A0A1A9ZFL6"/>
<accession>A0A1A9ZFL6</accession>
<evidence type="ECO:0000256" key="3">
    <source>
        <dbReference type="ARBA" id="ARBA00022833"/>
    </source>
</evidence>
<organism evidence="5 6">
    <name type="scientific">Glossina pallidipes</name>
    <name type="common">Tsetse fly</name>
    <dbReference type="NCBI Taxonomy" id="7398"/>
    <lineage>
        <taxon>Eukaryota</taxon>
        <taxon>Metazoa</taxon>
        <taxon>Ecdysozoa</taxon>
        <taxon>Arthropoda</taxon>
        <taxon>Hexapoda</taxon>
        <taxon>Insecta</taxon>
        <taxon>Pterygota</taxon>
        <taxon>Neoptera</taxon>
        <taxon>Endopterygota</taxon>
        <taxon>Diptera</taxon>
        <taxon>Brachycera</taxon>
        <taxon>Muscomorpha</taxon>
        <taxon>Hippoboscoidea</taxon>
        <taxon>Glossinidae</taxon>
        <taxon>Glossina</taxon>
    </lineage>
</organism>
<dbReference type="SUPFAM" id="SSF57667">
    <property type="entry name" value="beta-beta-alpha zinc fingers"/>
    <property type="match status" value="1"/>
</dbReference>
<feature type="domain" description="CHHC U11-48K-type" evidence="4">
    <location>
        <begin position="38"/>
        <end position="65"/>
    </location>
</feature>
<dbReference type="EnsemblMetazoa" id="GPAI013082-RA">
    <property type="protein sequence ID" value="GPAI013082-PA"/>
    <property type="gene ID" value="GPAI013082"/>
</dbReference>
<feature type="domain" description="CHHC U11-48K-type" evidence="4">
    <location>
        <begin position="6"/>
        <end position="33"/>
    </location>
</feature>
<keyword evidence="2" id="KW-0863">Zinc-finger</keyword>
<evidence type="ECO:0000259" key="4">
    <source>
        <dbReference type="PROSITE" id="PS51800"/>
    </source>
</evidence>